<feature type="domain" description="KOW" evidence="10">
    <location>
        <begin position="142"/>
        <end position="169"/>
    </location>
</feature>
<gene>
    <name evidence="5 11" type="primary">nusG</name>
    <name evidence="11" type="ORF">FYJ66_03260</name>
</gene>
<evidence type="ECO:0000256" key="2">
    <source>
        <dbReference type="ARBA" id="ARBA00022814"/>
    </source>
</evidence>
<dbReference type="RefSeq" id="WP_154572075.1">
    <property type="nucleotide sequence ID" value="NZ_DBEZJY010000067.1"/>
</dbReference>
<dbReference type="GO" id="GO:0005829">
    <property type="term" value="C:cytosol"/>
    <property type="evidence" value="ECO:0007669"/>
    <property type="project" value="TreeGrafter"/>
</dbReference>
<proteinExistence type="inferred from homology"/>
<dbReference type="InterPro" id="IPR006645">
    <property type="entry name" value="NGN-like_dom"/>
</dbReference>
<keyword evidence="3 5" id="KW-0805">Transcription regulation</keyword>
<dbReference type="InterPro" id="IPR001062">
    <property type="entry name" value="Transcrpt_antiterm_NusG"/>
</dbReference>
<evidence type="ECO:0000256" key="5">
    <source>
        <dbReference type="HAMAP-Rule" id="MF_00948"/>
    </source>
</evidence>
<dbReference type="PRINTS" id="PR00338">
    <property type="entry name" value="NUSGTNSCPFCT"/>
</dbReference>
<dbReference type="SMART" id="SM00739">
    <property type="entry name" value="KOW"/>
    <property type="match status" value="1"/>
</dbReference>
<dbReference type="Gene3D" id="2.30.30.30">
    <property type="match status" value="1"/>
</dbReference>
<protein>
    <recommendedName>
        <fullName evidence="5 6">Transcription termination/antitermination protein NusG</fullName>
    </recommendedName>
</protein>
<dbReference type="PANTHER" id="PTHR30265">
    <property type="entry name" value="RHO-INTERACTING TRANSCRIPTION TERMINATION FACTOR NUSG"/>
    <property type="match status" value="1"/>
</dbReference>
<keyword evidence="4 5" id="KW-0804">Transcription</keyword>
<dbReference type="InterPro" id="IPR005824">
    <property type="entry name" value="KOW"/>
</dbReference>
<dbReference type="CDD" id="cd09891">
    <property type="entry name" value="NGN_Bact_1"/>
    <property type="match status" value="1"/>
</dbReference>
<dbReference type="GO" id="GO:0031564">
    <property type="term" value="P:transcription antitermination"/>
    <property type="evidence" value="ECO:0007669"/>
    <property type="project" value="UniProtKB-UniRule"/>
</dbReference>
<dbReference type="InterPro" id="IPR043425">
    <property type="entry name" value="NusG-like"/>
</dbReference>
<keyword evidence="2 5" id="KW-0889">Transcription antitermination</keyword>
<evidence type="ECO:0000259" key="9">
    <source>
        <dbReference type="SMART" id="SM00738"/>
    </source>
</evidence>
<evidence type="ECO:0000313" key="11">
    <source>
        <dbReference type="EMBL" id="MST68610.1"/>
    </source>
</evidence>
<comment type="function">
    <text evidence="5 7">Participates in transcription elongation, termination and antitermination.</text>
</comment>
<dbReference type="GO" id="GO:0006354">
    <property type="term" value="P:DNA-templated transcription elongation"/>
    <property type="evidence" value="ECO:0007669"/>
    <property type="project" value="UniProtKB-UniRule"/>
</dbReference>
<dbReference type="InterPro" id="IPR047050">
    <property type="entry name" value="NGN"/>
</dbReference>
<dbReference type="InterPro" id="IPR008991">
    <property type="entry name" value="Translation_prot_SH3-like_sf"/>
</dbReference>
<dbReference type="Gene3D" id="3.30.70.940">
    <property type="entry name" value="NusG, N-terminal domain"/>
    <property type="match status" value="1"/>
</dbReference>
<dbReference type="AlphaFoldDB" id="A0A6A8M7F3"/>
<dbReference type="FunFam" id="3.30.70.940:FF:000002">
    <property type="entry name" value="Transcription termination/antitermination protein NusG"/>
    <property type="match status" value="1"/>
</dbReference>
<dbReference type="PANTHER" id="PTHR30265:SF2">
    <property type="entry name" value="TRANSCRIPTION TERMINATION_ANTITERMINATION PROTEIN NUSG"/>
    <property type="match status" value="1"/>
</dbReference>
<evidence type="ECO:0000256" key="1">
    <source>
        <dbReference type="ARBA" id="ARBA00022472"/>
    </source>
</evidence>
<dbReference type="NCBIfam" id="TIGR00922">
    <property type="entry name" value="nusG"/>
    <property type="match status" value="1"/>
</dbReference>
<evidence type="ECO:0000256" key="4">
    <source>
        <dbReference type="ARBA" id="ARBA00023163"/>
    </source>
</evidence>
<dbReference type="InterPro" id="IPR014722">
    <property type="entry name" value="Rib_uL2_dom2"/>
</dbReference>
<feature type="compositionally biased region" description="Polar residues" evidence="8">
    <location>
        <begin position="1"/>
        <end position="11"/>
    </location>
</feature>
<accession>A0A6A8M7F3</accession>
<organism evidence="11">
    <name type="scientific">Baileyella intestinalis</name>
    <dbReference type="NCBI Taxonomy" id="2606709"/>
    <lineage>
        <taxon>Bacteria</taxon>
        <taxon>Bacillati</taxon>
        <taxon>Bacillota</taxon>
        <taxon>Clostridia</taxon>
        <taxon>Peptostreptococcales</taxon>
        <taxon>Anaerovoracaceae</taxon>
        <taxon>Baileyella</taxon>
    </lineage>
</organism>
<evidence type="ECO:0000256" key="6">
    <source>
        <dbReference type="NCBIfam" id="TIGR00922"/>
    </source>
</evidence>
<dbReference type="GO" id="GO:0006353">
    <property type="term" value="P:DNA-templated transcription termination"/>
    <property type="evidence" value="ECO:0007669"/>
    <property type="project" value="UniProtKB-UniRule"/>
</dbReference>
<comment type="caution">
    <text evidence="11">The sequence shown here is derived from an EMBL/GenBank/DDBJ whole genome shotgun (WGS) entry which is preliminary data.</text>
</comment>
<evidence type="ECO:0000256" key="7">
    <source>
        <dbReference type="RuleBase" id="RU000538"/>
    </source>
</evidence>
<dbReference type="Pfam" id="PF00467">
    <property type="entry name" value="KOW"/>
    <property type="match status" value="1"/>
</dbReference>
<dbReference type="SUPFAM" id="SSF82679">
    <property type="entry name" value="N-utilization substance G protein NusG, N-terminal domain"/>
    <property type="match status" value="1"/>
</dbReference>
<name>A0A6A8M7F3_9FIRM</name>
<feature type="region of interest" description="Disordered" evidence="8">
    <location>
        <begin position="1"/>
        <end position="21"/>
    </location>
</feature>
<keyword evidence="1 5" id="KW-0806">Transcription termination</keyword>
<evidence type="ECO:0000256" key="8">
    <source>
        <dbReference type="SAM" id="MobiDB-lite"/>
    </source>
</evidence>
<dbReference type="CDD" id="cd06091">
    <property type="entry name" value="KOW_NusG"/>
    <property type="match status" value="1"/>
</dbReference>
<reference evidence="11" key="1">
    <citation type="submission" date="2019-09" db="EMBL/GenBank/DDBJ databases">
        <title>In-depth cultivation of the pig gut microbiome towards novel bacterial diversity and tailored functional studies.</title>
        <authorList>
            <person name="Wylensek D."/>
            <person name="Hitch T.C.A."/>
            <person name="Clavel T."/>
        </authorList>
    </citation>
    <scope>NUCLEOTIDE SEQUENCE</scope>
    <source>
        <strain evidence="11">RF-744-FAT-WT-3</strain>
    </source>
</reference>
<evidence type="ECO:0000259" key="10">
    <source>
        <dbReference type="SMART" id="SM00739"/>
    </source>
</evidence>
<dbReference type="SMART" id="SM00738">
    <property type="entry name" value="NGN"/>
    <property type="match status" value="1"/>
</dbReference>
<feature type="domain" description="NusG-like N-terminal" evidence="9">
    <location>
        <begin position="28"/>
        <end position="136"/>
    </location>
</feature>
<sequence length="196" mass="22210">MADINENSTDVRPSLSPLEGEGLRGDGTAKWYVVHTYSGYENKVKDSIERMVEYRGMQDLILEVAIPTENRVEIKNGQRKVRQRKLYPGYVVVKMIVTNETWYLVRNTEGVTGFVGHGSDPIPLTKEEVVRMGMEKMRIELDIEVGDTVRIVSGPFEGHMAIVEDINTEKQVVKARASMFGRDTSVELEFSQVDKL</sequence>
<dbReference type="HAMAP" id="MF_00948">
    <property type="entry name" value="NusG"/>
    <property type="match status" value="1"/>
</dbReference>
<comment type="similarity">
    <text evidence="5 7">Belongs to the NusG family.</text>
</comment>
<dbReference type="EMBL" id="VUNB01000002">
    <property type="protein sequence ID" value="MST68610.1"/>
    <property type="molecule type" value="Genomic_DNA"/>
</dbReference>
<evidence type="ECO:0000256" key="3">
    <source>
        <dbReference type="ARBA" id="ARBA00023015"/>
    </source>
</evidence>
<dbReference type="SUPFAM" id="SSF50104">
    <property type="entry name" value="Translation proteins SH3-like domain"/>
    <property type="match status" value="1"/>
</dbReference>
<dbReference type="GO" id="GO:0032784">
    <property type="term" value="P:regulation of DNA-templated transcription elongation"/>
    <property type="evidence" value="ECO:0007669"/>
    <property type="project" value="InterPro"/>
</dbReference>
<dbReference type="Pfam" id="PF02357">
    <property type="entry name" value="NusG"/>
    <property type="match status" value="1"/>
</dbReference>
<dbReference type="InterPro" id="IPR036735">
    <property type="entry name" value="NGN_dom_sf"/>
</dbReference>